<keyword evidence="4" id="KW-1185">Reference proteome</keyword>
<gene>
    <name evidence="3" type="ORF">CH376_18345</name>
    <name evidence="2" type="ORF">CH380_03280</name>
</gene>
<name>A0A2M9YT97_9LEPT</name>
<sequence length="91" mass="11195">MIPILERIASPFEFEWKIRADQYRSSKLFSDFQSKKIYRKRLRFSKRSKKIRARSTLWNWIGRNDKTKDASTRKGNEFRSETKPKDFFTRR</sequence>
<evidence type="ECO:0000313" key="4">
    <source>
        <dbReference type="Proteomes" id="UP000232149"/>
    </source>
</evidence>
<evidence type="ECO:0000313" key="5">
    <source>
        <dbReference type="Proteomes" id="UP000232188"/>
    </source>
</evidence>
<protein>
    <submittedName>
        <fullName evidence="2">Uncharacterized protein</fullName>
    </submittedName>
</protein>
<reference evidence="4 5" key="1">
    <citation type="submission" date="2017-07" db="EMBL/GenBank/DDBJ databases">
        <title>Leptospira spp. isolated from tropical soils.</title>
        <authorList>
            <person name="Thibeaux R."/>
            <person name="Iraola G."/>
            <person name="Ferres I."/>
            <person name="Bierque E."/>
            <person name="Girault D."/>
            <person name="Soupe-Gilbert M.-E."/>
            <person name="Picardeau M."/>
            <person name="Goarant C."/>
        </authorList>
    </citation>
    <scope>NUCLEOTIDE SEQUENCE [LARGE SCALE GENOMIC DNA]</scope>
    <source>
        <strain evidence="2 5">FH2-B-C1</strain>
        <strain evidence="3 4">FH2-B-D1</strain>
    </source>
</reference>
<proteinExistence type="predicted"/>
<evidence type="ECO:0000313" key="3">
    <source>
        <dbReference type="EMBL" id="PJZ60465.1"/>
    </source>
</evidence>
<evidence type="ECO:0000313" key="2">
    <source>
        <dbReference type="EMBL" id="PJZ54751.1"/>
    </source>
</evidence>
<dbReference type="AlphaFoldDB" id="A0A2M9YT97"/>
<dbReference type="Proteomes" id="UP000232149">
    <property type="component" value="Unassembled WGS sequence"/>
</dbReference>
<feature type="region of interest" description="Disordered" evidence="1">
    <location>
        <begin position="66"/>
        <end position="91"/>
    </location>
</feature>
<comment type="caution">
    <text evidence="2">The sequence shown here is derived from an EMBL/GenBank/DDBJ whole genome shotgun (WGS) entry which is preliminary data.</text>
</comment>
<accession>A0A2M9YT97</accession>
<dbReference type="EMBL" id="NPDU01000061">
    <property type="protein sequence ID" value="PJZ60465.1"/>
    <property type="molecule type" value="Genomic_DNA"/>
</dbReference>
<dbReference type="EMBL" id="NPDV01000002">
    <property type="protein sequence ID" value="PJZ54751.1"/>
    <property type="molecule type" value="Genomic_DNA"/>
</dbReference>
<evidence type="ECO:0000256" key="1">
    <source>
        <dbReference type="SAM" id="MobiDB-lite"/>
    </source>
</evidence>
<dbReference type="Proteomes" id="UP000232188">
    <property type="component" value="Unassembled WGS sequence"/>
</dbReference>
<organism evidence="2 5">
    <name type="scientific">Leptospira adleri</name>
    <dbReference type="NCBI Taxonomy" id="2023186"/>
    <lineage>
        <taxon>Bacteria</taxon>
        <taxon>Pseudomonadati</taxon>
        <taxon>Spirochaetota</taxon>
        <taxon>Spirochaetia</taxon>
        <taxon>Leptospirales</taxon>
        <taxon>Leptospiraceae</taxon>
        <taxon>Leptospira</taxon>
    </lineage>
</organism>